<name>A0A381VBY7_9ZZZZ</name>
<dbReference type="Pfam" id="PF13393">
    <property type="entry name" value="tRNA-synt_His"/>
    <property type="match status" value="1"/>
</dbReference>
<dbReference type="InterPro" id="IPR004516">
    <property type="entry name" value="HisRS/HisZ"/>
</dbReference>
<gene>
    <name evidence="10" type="ORF">METZ01_LOCUS89727</name>
</gene>
<feature type="domain" description="Aminoacyl-transfer RNA synthetases class-II family profile" evidence="9">
    <location>
        <begin position="23"/>
        <end position="379"/>
    </location>
</feature>
<dbReference type="InterPro" id="IPR033656">
    <property type="entry name" value="HisRS_anticodon"/>
</dbReference>
<dbReference type="Pfam" id="PF03129">
    <property type="entry name" value="HGTP_anticodon"/>
    <property type="match status" value="1"/>
</dbReference>
<sequence length="476" mass="53898">MVKEKKLQPNLPLGFTDRSGKELAIKDKLIGVIKQNFERFGFSQLETPSFEILENIGKFLPDEGRPMSGVFGFQEENNNWMSLRYDLTAPLARYVSKNSNEISNPFKRYQVGTVWRNEKPGPGRFREFTQIDADIVGSKNNLADAEMCSLISDTLIKCGLEKKDFVINLSNRKLIQGLVNQLKINSAKQKLTVIRAIDKLDRIGMSGVEQLLKKGRKDQSGDFTSGADLSDAQASEVINFLKLKDISDIKNILTDKLAIEGINEIQKILEGIKYSGYESQINFNPTVVRGLEYYTGAIFEANLTFKVKNLKGKEVEFGSIGGGGRYDNLVSRFNKIDLPATGISIGLDRLIFALTQLEKINYSNKEPVIICILDEKYLPKYYEILKELRDTDINSEIYLGDSSLKSQLKYADKRNSPAVILCGDNEFKENKITIKNLKKGKIESEKLQSREDWKQSENIQATFPKENLINEIKKLI</sequence>
<accession>A0A381VBY7</accession>
<evidence type="ECO:0000256" key="7">
    <source>
        <dbReference type="ARBA" id="ARBA00023146"/>
    </source>
</evidence>
<dbReference type="CDD" id="cd00859">
    <property type="entry name" value="HisRS_anticodon"/>
    <property type="match status" value="1"/>
</dbReference>
<evidence type="ECO:0000256" key="4">
    <source>
        <dbReference type="ARBA" id="ARBA00022741"/>
    </source>
</evidence>
<dbReference type="PANTHER" id="PTHR11476:SF7">
    <property type="entry name" value="HISTIDINE--TRNA LIGASE"/>
    <property type="match status" value="1"/>
</dbReference>
<dbReference type="Gene3D" id="3.30.930.10">
    <property type="entry name" value="Bira Bifunctional Protein, Domain 2"/>
    <property type="match status" value="1"/>
</dbReference>
<keyword evidence="4" id="KW-0547">Nucleotide-binding</keyword>
<dbReference type="EMBL" id="UINC01008182">
    <property type="protein sequence ID" value="SVA36873.1"/>
    <property type="molecule type" value="Genomic_DNA"/>
</dbReference>
<dbReference type="GO" id="GO:0005737">
    <property type="term" value="C:cytoplasm"/>
    <property type="evidence" value="ECO:0007669"/>
    <property type="project" value="InterPro"/>
</dbReference>
<dbReference type="GO" id="GO:0006427">
    <property type="term" value="P:histidyl-tRNA aminoacylation"/>
    <property type="evidence" value="ECO:0007669"/>
    <property type="project" value="InterPro"/>
</dbReference>
<dbReference type="InterPro" id="IPR004154">
    <property type="entry name" value="Anticodon-bd"/>
</dbReference>
<comment type="catalytic activity">
    <reaction evidence="8">
        <text>tRNA(His) + L-histidine + ATP = L-histidyl-tRNA(His) + AMP + diphosphate + H(+)</text>
        <dbReference type="Rhea" id="RHEA:17313"/>
        <dbReference type="Rhea" id="RHEA-COMP:9665"/>
        <dbReference type="Rhea" id="RHEA-COMP:9689"/>
        <dbReference type="ChEBI" id="CHEBI:15378"/>
        <dbReference type="ChEBI" id="CHEBI:30616"/>
        <dbReference type="ChEBI" id="CHEBI:33019"/>
        <dbReference type="ChEBI" id="CHEBI:57595"/>
        <dbReference type="ChEBI" id="CHEBI:78442"/>
        <dbReference type="ChEBI" id="CHEBI:78527"/>
        <dbReference type="ChEBI" id="CHEBI:456215"/>
        <dbReference type="EC" id="6.1.1.21"/>
    </reaction>
</comment>
<keyword evidence="7" id="KW-0030">Aminoacyl-tRNA synthetase</keyword>
<organism evidence="10">
    <name type="scientific">marine metagenome</name>
    <dbReference type="NCBI Taxonomy" id="408172"/>
    <lineage>
        <taxon>unclassified sequences</taxon>
        <taxon>metagenomes</taxon>
        <taxon>ecological metagenomes</taxon>
    </lineage>
</organism>
<dbReference type="SUPFAM" id="SSF55681">
    <property type="entry name" value="Class II aaRS and biotin synthetases"/>
    <property type="match status" value="1"/>
</dbReference>
<dbReference type="Gene3D" id="3.40.50.800">
    <property type="entry name" value="Anticodon-binding domain"/>
    <property type="match status" value="1"/>
</dbReference>
<dbReference type="NCBIfam" id="TIGR00442">
    <property type="entry name" value="hisS"/>
    <property type="match status" value="1"/>
</dbReference>
<proteinExistence type="inferred from homology"/>
<keyword evidence="3" id="KW-0436">Ligase</keyword>
<dbReference type="GO" id="GO:0005524">
    <property type="term" value="F:ATP binding"/>
    <property type="evidence" value="ECO:0007669"/>
    <property type="project" value="UniProtKB-KW"/>
</dbReference>
<protein>
    <recommendedName>
        <fullName evidence="2">histidine--tRNA ligase</fullName>
        <ecNumber evidence="2">6.1.1.21</ecNumber>
    </recommendedName>
</protein>
<keyword evidence="6" id="KW-0648">Protein biosynthesis</keyword>
<evidence type="ECO:0000256" key="5">
    <source>
        <dbReference type="ARBA" id="ARBA00022840"/>
    </source>
</evidence>
<keyword evidence="5" id="KW-0067">ATP-binding</keyword>
<evidence type="ECO:0000256" key="3">
    <source>
        <dbReference type="ARBA" id="ARBA00022598"/>
    </source>
</evidence>
<evidence type="ECO:0000313" key="10">
    <source>
        <dbReference type="EMBL" id="SVA36873.1"/>
    </source>
</evidence>
<evidence type="ECO:0000256" key="8">
    <source>
        <dbReference type="ARBA" id="ARBA00047639"/>
    </source>
</evidence>
<dbReference type="AlphaFoldDB" id="A0A381VBY7"/>
<evidence type="ECO:0000256" key="2">
    <source>
        <dbReference type="ARBA" id="ARBA00012815"/>
    </source>
</evidence>
<comment type="similarity">
    <text evidence="1">Belongs to the class-II aminoacyl-tRNA synthetase family.</text>
</comment>
<dbReference type="InterPro" id="IPR015807">
    <property type="entry name" value="His-tRNA-ligase"/>
</dbReference>
<dbReference type="SUPFAM" id="SSF52954">
    <property type="entry name" value="Class II aaRS ABD-related"/>
    <property type="match status" value="1"/>
</dbReference>
<dbReference type="PROSITE" id="PS50862">
    <property type="entry name" value="AA_TRNA_LIGASE_II"/>
    <property type="match status" value="1"/>
</dbReference>
<dbReference type="GO" id="GO:0004821">
    <property type="term" value="F:histidine-tRNA ligase activity"/>
    <property type="evidence" value="ECO:0007669"/>
    <property type="project" value="UniProtKB-EC"/>
</dbReference>
<dbReference type="InterPro" id="IPR041715">
    <property type="entry name" value="HisRS-like_core"/>
</dbReference>
<dbReference type="InterPro" id="IPR036621">
    <property type="entry name" value="Anticodon-bd_dom_sf"/>
</dbReference>
<dbReference type="HAMAP" id="MF_00127">
    <property type="entry name" value="His_tRNA_synth"/>
    <property type="match status" value="1"/>
</dbReference>
<reference evidence="10" key="1">
    <citation type="submission" date="2018-05" db="EMBL/GenBank/DDBJ databases">
        <authorList>
            <person name="Lanie J.A."/>
            <person name="Ng W.-L."/>
            <person name="Kazmierczak K.M."/>
            <person name="Andrzejewski T.M."/>
            <person name="Davidsen T.M."/>
            <person name="Wayne K.J."/>
            <person name="Tettelin H."/>
            <person name="Glass J.I."/>
            <person name="Rusch D."/>
            <person name="Podicherti R."/>
            <person name="Tsui H.-C.T."/>
            <person name="Winkler M.E."/>
        </authorList>
    </citation>
    <scope>NUCLEOTIDE SEQUENCE</scope>
</reference>
<dbReference type="CDD" id="cd00773">
    <property type="entry name" value="HisRS-like_core"/>
    <property type="match status" value="1"/>
</dbReference>
<dbReference type="InterPro" id="IPR006195">
    <property type="entry name" value="aa-tRNA-synth_II"/>
</dbReference>
<dbReference type="PANTHER" id="PTHR11476">
    <property type="entry name" value="HISTIDYL-TRNA SYNTHETASE"/>
    <property type="match status" value="1"/>
</dbReference>
<evidence type="ECO:0000256" key="1">
    <source>
        <dbReference type="ARBA" id="ARBA00008226"/>
    </source>
</evidence>
<evidence type="ECO:0000259" key="9">
    <source>
        <dbReference type="PROSITE" id="PS50862"/>
    </source>
</evidence>
<dbReference type="EC" id="6.1.1.21" evidence="2"/>
<dbReference type="PIRSF" id="PIRSF001549">
    <property type="entry name" value="His-tRNA_synth"/>
    <property type="match status" value="1"/>
</dbReference>
<dbReference type="InterPro" id="IPR045864">
    <property type="entry name" value="aa-tRNA-synth_II/BPL/LPL"/>
</dbReference>
<evidence type="ECO:0000256" key="6">
    <source>
        <dbReference type="ARBA" id="ARBA00022917"/>
    </source>
</evidence>